<keyword evidence="1" id="KW-0812">Transmembrane</keyword>
<protein>
    <submittedName>
        <fullName evidence="2">Uncharacterized protein</fullName>
    </submittedName>
</protein>
<dbReference type="Proteomes" id="UP001183176">
    <property type="component" value="Unassembled WGS sequence"/>
</dbReference>
<accession>A0ABU2JAV1</accession>
<evidence type="ECO:0000256" key="1">
    <source>
        <dbReference type="SAM" id="Phobius"/>
    </source>
</evidence>
<organism evidence="2 3">
    <name type="scientific">Jatrophihabitans lederbergiae</name>
    <dbReference type="NCBI Taxonomy" id="3075547"/>
    <lineage>
        <taxon>Bacteria</taxon>
        <taxon>Bacillati</taxon>
        <taxon>Actinomycetota</taxon>
        <taxon>Actinomycetes</taxon>
        <taxon>Jatrophihabitantales</taxon>
        <taxon>Jatrophihabitantaceae</taxon>
        <taxon>Jatrophihabitans</taxon>
    </lineage>
</organism>
<feature type="transmembrane region" description="Helical" evidence="1">
    <location>
        <begin position="27"/>
        <end position="50"/>
    </location>
</feature>
<reference evidence="3" key="1">
    <citation type="submission" date="2023-07" db="EMBL/GenBank/DDBJ databases">
        <title>30 novel species of actinomycetes from the DSMZ collection.</title>
        <authorList>
            <person name="Nouioui I."/>
        </authorList>
    </citation>
    <scope>NUCLEOTIDE SEQUENCE [LARGE SCALE GENOMIC DNA]</scope>
    <source>
        <strain evidence="3">DSM 44399</strain>
    </source>
</reference>
<evidence type="ECO:0000313" key="2">
    <source>
        <dbReference type="EMBL" id="MDT0262087.1"/>
    </source>
</evidence>
<sequence>MSSPRGLRPGRPCRRLRRWARRTPNGMMALNMMAAGVLLIFIAVLLAVVLL</sequence>
<dbReference type="RefSeq" id="WP_311423238.1">
    <property type="nucleotide sequence ID" value="NZ_JAVREH010000013.1"/>
</dbReference>
<evidence type="ECO:0000313" key="3">
    <source>
        <dbReference type="Proteomes" id="UP001183176"/>
    </source>
</evidence>
<proteinExistence type="predicted"/>
<comment type="caution">
    <text evidence="2">The sequence shown here is derived from an EMBL/GenBank/DDBJ whole genome shotgun (WGS) entry which is preliminary data.</text>
</comment>
<keyword evidence="1" id="KW-1133">Transmembrane helix</keyword>
<dbReference type="EMBL" id="JAVREH010000013">
    <property type="protein sequence ID" value="MDT0262087.1"/>
    <property type="molecule type" value="Genomic_DNA"/>
</dbReference>
<gene>
    <name evidence="2" type="ORF">RM423_11850</name>
</gene>
<keyword evidence="1" id="KW-0472">Membrane</keyword>
<keyword evidence="3" id="KW-1185">Reference proteome</keyword>
<name>A0ABU2JAV1_9ACTN</name>